<dbReference type="OrthoDB" id="3546527at2759"/>
<reference evidence="1 2" key="1">
    <citation type="journal article" date="2020" name="Phytopathology">
        <title>A high-quality genome resource of Botrytis fragariae, a new and rapidly spreading fungal pathogen causing strawberry gray mold in the U.S.A.</title>
        <authorList>
            <person name="Wu Y."/>
            <person name="Saski C.A."/>
            <person name="Schnabel G."/>
            <person name="Xiao S."/>
            <person name="Hu M."/>
        </authorList>
    </citation>
    <scope>NUCLEOTIDE SEQUENCE [LARGE SCALE GENOMIC DNA]</scope>
    <source>
        <strain evidence="1 2">BVB16</strain>
    </source>
</reference>
<evidence type="ECO:0000313" key="2">
    <source>
        <dbReference type="Proteomes" id="UP000531561"/>
    </source>
</evidence>
<gene>
    <name evidence="1" type="ORF">Bfra_009171</name>
</gene>
<name>A0A8H6ANH1_9HELO</name>
<dbReference type="AlphaFoldDB" id="A0A8H6ANH1"/>
<proteinExistence type="predicted"/>
<dbReference type="GeneID" id="59263213"/>
<organism evidence="1 2">
    <name type="scientific">Botrytis fragariae</name>
    <dbReference type="NCBI Taxonomy" id="1964551"/>
    <lineage>
        <taxon>Eukaryota</taxon>
        <taxon>Fungi</taxon>
        <taxon>Dikarya</taxon>
        <taxon>Ascomycota</taxon>
        <taxon>Pezizomycotina</taxon>
        <taxon>Leotiomycetes</taxon>
        <taxon>Helotiales</taxon>
        <taxon>Sclerotiniaceae</taxon>
        <taxon>Botrytis</taxon>
    </lineage>
</organism>
<evidence type="ECO:0000313" key="1">
    <source>
        <dbReference type="EMBL" id="KAF5870624.1"/>
    </source>
</evidence>
<keyword evidence="2" id="KW-1185">Reference proteome</keyword>
<sequence length="68" mass="7698">MADNTFIPVSDAIKQKLSEGRILEPYTFAEIDRTLPSRFLRGSDWIFQPLSITPPSMLEQTSNVLKDA</sequence>
<dbReference type="Proteomes" id="UP000531561">
    <property type="component" value="Unassembled WGS sequence"/>
</dbReference>
<dbReference type="EMBL" id="JABFCT010000013">
    <property type="protein sequence ID" value="KAF5870624.1"/>
    <property type="molecule type" value="Genomic_DNA"/>
</dbReference>
<protein>
    <submittedName>
        <fullName evidence="1">Uncharacterized protein</fullName>
    </submittedName>
</protein>
<dbReference type="RefSeq" id="XP_037189571.1">
    <property type="nucleotide sequence ID" value="XM_037339521.1"/>
</dbReference>
<comment type="caution">
    <text evidence="1">The sequence shown here is derived from an EMBL/GenBank/DDBJ whole genome shotgun (WGS) entry which is preliminary data.</text>
</comment>
<accession>A0A8H6ANH1</accession>